<evidence type="ECO:0000256" key="5">
    <source>
        <dbReference type="SAM" id="MobiDB-lite"/>
    </source>
</evidence>
<dbReference type="OrthoDB" id="10266128at2759"/>
<feature type="compositionally biased region" description="Basic residues" evidence="5">
    <location>
        <begin position="1"/>
        <end position="22"/>
    </location>
</feature>
<comment type="caution">
    <text evidence="8">The sequence shown here is derived from an EMBL/GenBank/DDBJ whole genome shotgun (WGS) entry which is preliminary data.</text>
</comment>
<dbReference type="GO" id="GO:0005525">
    <property type="term" value="F:GTP binding"/>
    <property type="evidence" value="ECO:0007669"/>
    <property type="project" value="UniProtKB-KW"/>
</dbReference>
<evidence type="ECO:0000259" key="6">
    <source>
        <dbReference type="Pfam" id="PF01926"/>
    </source>
</evidence>
<feature type="domain" description="G" evidence="6">
    <location>
        <begin position="256"/>
        <end position="333"/>
    </location>
</feature>
<gene>
    <name evidence="8" type="ORF">M231_02404</name>
</gene>
<protein>
    <recommendedName>
        <fullName evidence="10">Nuclear GTP-binding protein</fullName>
    </recommendedName>
</protein>
<feature type="region of interest" description="Disordered" evidence="5">
    <location>
        <begin position="496"/>
        <end position="642"/>
    </location>
</feature>
<proteinExistence type="predicted"/>
<evidence type="ECO:0000313" key="8">
    <source>
        <dbReference type="EMBL" id="RXK40290.1"/>
    </source>
</evidence>
<organism evidence="8 9">
    <name type="scientific">Tremella mesenterica</name>
    <name type="common">Jelly fungus</name>
    <dbReference type="NCBI Taxonomy" id="5217"/>
    <lineage>
        <taxon>Eukaryota</taxon>
        <taxon>Fungi</taxon>
        <taxon>Dikarya</taxon>
        <taxon>Basidiomycota</taxon>
        <taxon>Agaricomycotina</taxon>
        <taxon>Tremellomycetes</taxon>
        <taxon>Tremellales</taxon>
        <taxon>Tremellaceae</taxon>
        <taxon>Tremella</taxon>
    </lineage>
</organism>
<feature type="compositionally biased region" description="Acidic residues" evidence="5">
    <location>
        <begin position="568"/>
        <end position="577"/>
    </location>
</feature>
<comment type="subcellular location">
    <subcellularLocation>
        <location evidence="1">Nucleus</location>
    </subcellularLocation>
</comment>
<dbReference type="GO" id="GO:0005730">
    <property type="term" value="C:nucleolus"/>
    <property type="evidence" value="ECO:0007669"/>
    <property type="project" value="TreeGrafter"/>
</dbReference>
<feature type="domain" description="Guanine nucleotide-binding protein-like 3 N-terminal" evidence="7">
    <location>
        <begin position="14"/>
        <end position="88"/>
    </location>
</feature>
<evidence type="ECO:0000256" key="4">
    <source>
        <dbReference type="ARBA" id="ARBA00023242"/>
    </source>
</evidence>
<keyword evidence="9" id="KW-1185">Reference proteome</keyword>
<keyword evidence="3" id="KW-0342">GTP-binding</keyword>
<dbReference type="VEuPathDB" id="FungiDB:TREMEDRAFT_41773"/>
<feature type="compositionally biased region" description="Polar residues" evidence="5">
    <location>
        <begin position="608"/>
        <end position="630"/>
    </location>
</feature>
<evidence type="ECO:0000256" key="2">
    <source>
        <dbReference type="ARBA" id="ARBA00022741"/>
    </source>
</evidence>
<feature type="compositionally biased region" description="Acidic residues" evidence="5">
    <location>
        <begin position="508"/>
        <end position="559"/>
    </location>
</feature>
<dbReference type="EMBL" id="SDIL01000020">
    <property type="protein sequence ID" value="RXK40290.1"/>
    <property type="molecule type" value="Genomic_DNA"/>
</dbReference>
<keyword evidence="4" id="KW-0539">Nucleus</keyword>
<feature type="region of interest" description="Disordered" evidence="5">
    <location>
        <begin position="1"/>
        <end position="49"/>
    </location>
</feature>
<dbReference type="Gene3D" id="3.40.50.300">
    <property type="entry name" value="P-loop containing nucleotide triphosphate hydrolases"/>
    <property type="match status" value="1"/>
</dbReference>
<dbReference type="PANTHER" id="PTHR11089">
    <property type="entry name" value="GTP-BINDING PROTEIN-RELATED"/>
    <property type="match status" value="1"/>
</dbReference>
<dbReference type="InterPro" id="IPR014813">
    <property type="entry name" value="Gnl3_N_dom"/>
</dbReference>
<dbReference type="PANTHER" id="PTHR11089:SF30">
    <property type="entry name" value="GUANINE NUCLEOTIDE-BINDING PROTEIN-LIKE 3 HOMOLOG"/>
    <property type="match status" value="1"/>
</dbReference>
<name>A0A4Q1BQX2_TREME</name>
<reference evidence="8 9" key="1">
    <citation type="submission" date="2016-06" db="EMBL/GenBank/DDBJ databases">
        <title>Evolution of pathogenesis and genome organization in the Tremellales.</title>
        <authorList>
            <person name="Cuomo C."/>
            <person name="Litvintseva A."/>
            <person name="Heitman J."/>
            <person name="Chen Y."/>
            <person name="Sun S."/>
            <person name="Springer D."/>
            <person name="Dromer F."/>
            <person name="Young S."/>
            <person name="Zeng Q."/>
            <person name="Chapman S."/>
            <person name="Gujja S."/>
            <person name="Saif S."/>
            <person name="Birren B."/>
        </authorList>
    </citation>
    <scope>NUCLEOTIDE SEQUENCE [LARGE SCALE GENOMIC DNA]</scope>
    <source>
        <strain evidence="8 9">ATCC 28783</strain>
    </source>
</reference>
<evidence type="ECO:0000256" key="3">
    <source>
        <dbReference type="ARBA" id="ARBA00023134"/>
    </source>
</evidence>
<dbReference type="SUPFAM" id="SSF52540">
    <property type="entry name" value="P-loop containing nucleoside triphosphate hydrolases"/>
    <property type="match status" value="1"/>
</dbReference>
<dbReference type="STRING" id="5217.A0A4Q1BQX2"/>
<evidence type="ECO:0000313" key="9">
    <source>
        <dbReference type="Proteomes" id="UP000289152"/>
    </source>
</evidence>
<dbReference type="AlphaFoldDB" id="A0A4Q1BQX2"/>
<evidence type="ECO:0000259" key="7">
    <source>
        <dbReference type="Pfam" id="PF08701"/>
    </source>
</evidence>
<dbReference type="Pfam" id="PF08701">
    <property type="entry name" value="GN3L_Grn1"/>
    <property type="match status" value="1"/>
</dbReference>
<dbReference type="InterPro" id="IPR050755">
    <property type="entry name" value="TRAFAC_YlqF/YawG_RiboMat"/>
</dbReference>
<dbReference type="InterPro" id="IPR027417">
    <property type="entry name" value="P-loop_NTPase"/>
</dbReference>
<dbReference type="InterPro" id="IPR006073">
    <property type="entry name" value="GTP-bd"/>
</dbReference>
<evidence type="ECO:0000256" key="1">
    <source>
        <dbReference type="ARBA" id="ARBA00004123"/>
    </source>
</evidence>
<accession>A0A4Q1BQX2</accession>
<dbReference type="Pfam" id="PF01926">
    <property type="entry name" value="MMR_HSR1"/>
    <property type="match status" value="1"/>
</dbReference>
<keyword evidence="2" id="KW-0547">Nucleotide-binding</keyword>
<dbReference type="InParanoid" id="A0A4Q1BQX2"/>
<sequence>MPRIRKKTSNRGTTRHRAKITKKAAESRKKSKRDTKKDPTWKSKKKKELGVPNSFAFKDQVLAELASEKRQSEEEKLAKKAAFKSAREVEEDEDVPGIQSLTSAKAITAPLTGSVKISIAQSIPEDDAPDLIDTQLATLQDVIDRADVILEVVDARDILGGRSRYIEGLIKDAGGKTVLVVNKIDLVPRETLEAWLKQLDIPTFLYKSPLPLPVASSSKTPLPTLSPTTVIGRAELVSALKTWAAEKSPPSEDFVVALMGLPMTGKTSIINSLLGGKKSLETAPLEPTVSSAKRPAPTTKAPAEIELEMGDRKVRIIDTPGWEFAIESDDEAGEEREGEDEAGDEQLAKLDALEDTVAGDLLRRNLGRVDRVKDVFPLVNWIFKRANVQDLMVHYNLPFFSEGDVNAFLTCLARANGRVNKFGEASLDGAARILIRDWALSSLHQYSTPPSGEAMEVDGQVDMTHVLSLCTPKREMRKTKAMIRLKASPVDEREVILDDDYTALSVASDEEGDGDEDEDDEEDDDEDEEDEVEEDDEGEDEEALLDLADGEELDLEDGPEPSSGSDLPSDEEDDEDPIPSPPRKGKRKAVSSPADGKSKKIKRVSFGPSLQSKEVKHTISSSILKTTTNAPVGKVGKRKRGE</sequence>
<dbReference type="Proteomes" id="UP000289152">
    <property type="component" value="Unassembled WGS sequence"/>
</dbReference>
<evidence type="ECO:0008006" key="10">
    <source>
        <dbReference type="Google" id="ProtNLM"/>
    </source>
</evidence>